<sequence>MKGLLKFLFVPVLVVGVLANMKDIKRYIRIRNM</sequence>
<accession>A0A6S7C3F3</accession>
<proteinExistence type="predicted"/>
<dbReference type="EMBL" id="CADIKK010000003">
    <property type="protein sequence ID" value="CAB3780147.1"/>
    <property type="molecule type" value="Genomic_DNA"/>
</dbReference>
<dbReference type="RefSeq" id="WP_425497675.1">
    <property type="nucleotide sequence ID" value="NZ_CADIKK010000003.1"/>
</dbReference>
<reference evidence="1 2" key="1">
    <citation type="submission" date="2020-04" db="EMBL/GenBank/DDBJ databases">
        <authorList>
            <person name="De Canck E."/>
        </authorList>
    </citation>
    <scope>NUCLEOTIDE SEQUENCE [LARGE SCALE GENOMIC DNA]</scope>
    <source>
        <strain evidence="1 2">LMG 28614</strain>
    </source>
</reference>
<dbReference type="Proteomes" id="UP000494365">
    <property type="component" value="Unassembled WGS sequence"/>
</dbReference>
<name>A0A6S7C3F3_9BURK</name>
<dbReference type="AlphaFoldDB" id="A0A6S7C3F3"/>
<evidence type="ECO:0000313" key="2">
    <source>
        <dbReference type="Proteomes" id="UP000494365"/>
    </source>
</evidence>
<gene>
    <name evidence="1" type="ORF">LMG28614_01003</name>
</gene>
<dbReference type="Pfam" id="PF21833">
    <property type="entry name" value="DUF6893"/>
    <property type="match status" value="1"/>
</dbReference>
<evidence type="ECO:0000313" key="1">
    <source>
        <dbReference type="EMBL" id="CAB3780147.1"/>
    </source>
</evidence>
<dbReference type="InterPro" id="IPR054188">
    <property type="entry name" value="DUF6893"/>
</dbReference>
<keyword evidence="2" id="KW-1185">Reference proteome</keyword>
<organism evidence="1 2">
    <name type="scientific">Paraburkholderia ultramafica</name>
    <dbReference type="NCBI Taxonomy" id="1544867"/>
    <lineage>
        <taxon>Bacteria</taxon>
        <taxon>Pseudomonadati</taxon>
        <taxon>Pseudomonadota</taxon>
        <taxon>Betaproteobacteria</taxon>
        <taxon>Burkholderiales</taxon>
        <taxon>Burkholderiaceae</taxon>
        <taxon>Paraburkholderia</taxon>
    </lineage>
</organism>
<protein>
    <submittedName>
        <fullName evidence="1">Uncharacterized protein</fullName>
    </submittedName>
</protein>